<reference evidence="3" key="1">
    <citation type="submission" date="2012-12" db="EMBL/GenBank/DDBJ databases">
        <authorList>
            <person name="Hellsten U."/>
            <person name="Grimwood J."/>
            <person name="Chapman J.A."/>
            <person name="Shapiro H."/>
            <person name="Aerts A."/>
            <person name="Otillar R.P."/>
            <person name="Terry A.Y."/>
            <person name="Boore J.L."/>
            <person name="Simakov O."/>
            <person name="Marletaz F."/>
            <person name="Cho S.-J."/>
            <person name="Edsinger-Gonzales E."/>
            <person name="Havlak P."/>
            <person name="Kuo D.-H."/>
            <person name="Larsson T."/>
            <person name="Lv J."/>
            <person name="Arendt D."/>
            <person name="Savage R."/>
            <person name="Osoegawa K."/>
            <person name="de Jong P."/>
            <person name="Lindberg D.R."/>
            <person name="Seaver E.C."/>
            <person name="Weisblat D.A."/>
            <person name="Putnam N.H."/>
            <person name="Grigoriev I.V."/>
            <person name="Rokhsar D.S."/>
        </authorList>
    </citation>
    <scope>NUCLEOTIDE SEQUENCE</scope>
</reference>
<protein>
    <submittedName>
        <fullName evidence="1 2">Uncharacterized protein</fullName>
    </submittedName>
</protein>
<evidence type="ECO:0000313" key="1">
    <source>
        <dbReference type="EMBL" id="ESN94517.1"/>
    </source>
</evidence>
<dbReference type="RefSeq" id="XP_009027572.1">
    <property type="nucleotide sequence ID" value="XM_009029324.1"/>
</dbReference>
<organism evidence="2 3">
    <name type="scientific">Helobdella robusta</name>
    <name type="common">Californian leech</name>
    <dbReference type="NCBI Taxonomy" id="6412"/>
    <lineage>
        <taxon>Eukaryota</taxon>
        <taxon>Metazoa</taxon>
        <taxon>Spiralia</taxon>
        <taxon>Lophotrochozoa</taxon>
        <taxon>Annelida</taxon>
        <taxon>Clitellata</taxon>
        <taxon>Hirudinea</taxon>
        <taxon>Rhynchobdellida</taxon>
        <taxon>Glossiphoniidae</taxon>
        <taxon>Helobdella</taxon>
    </lineage>
</organism>
<dbReference type="EMBL" id="KB097571">
    <property type="protein sequence ID" value="ESN94517.1"/>
    <property type="molecule type" value="Genomic_DNA"/>
</dbReference>
<dbReference type="OrthoDB" id="6223661at2759"/>
<name>T1EVC1_HELRO</name>
<dbReference type="Proteomes" id="UP000015101">
    <property type="component" value="Unassembled WGS sequence"/>
</dbReference>
<dbReference type="EnsemblMetazoa" id="HelroT164373">
    <property type="protein sequence ID" value="HelroP164373"/>
    <property type="gene ID" value="HelroG164373"/>
</dbReference>
<reference evidence="1 3" key="2">
    <citation type="journal article" date="2013" name="Nature">
        <title>Insights into bilaterian evolution from three spiralian genomes.</title>
        <authorList>
            <person name="Simakov O."/>
            <person name="Marletaz F."/>
            <person name="Cho S.J."/>
            <person name="Edsinger-Gonzales E."/>
            <person name="Havlak P."/>
            <person name="Hellsten U."/>
            <person name="Kuo D.H."/>
            <person name="Larsson T."/>
            <person name="Lv J."/>
            <person name="Arendt D."/>
            <person name="Savage R."/>
            <person name="Osoegawa K."/>
            <person name="de Jong P."/>
            <person name="Grimwood J."/>
            <person name="Chapman J.A."/>
            <person name="Shapiro H."/>
            <person name="Aerts A."/>
            <person name="Otillar R.P."/>
            <person name="Terry A.Y."/>
            <person name="Boore J.L."/>
            <person name="Grigoriev I.V."/>
            <person name="Lindberg D.R."/>
            <person name="Seaver E.C."/>
            <person name="Weisblat D.A."/>
            <person name="Putnam N.H."/>
            <person name="Rokhsar D.S."/>
        </authorList>
    </citation>
    <scope>NUCLEOTIDE SEQUENCE</scope>
</reference>
<evidence type="ECO:0000313" key="3">
    <source>
        <dbReference type="Proteomes" id="UP000015101"/>
    </source>
</evidence>
<dbReference type="CTD" id="20200521"/>
<proteinExistence type="predicted"/>
<dbReference type="GeneID" id="20200521"/>
<keyword evidence="3" id="KW-1185">Reference proteome</keyword>
<accession>T1EVC1</accession>
<dbReference type="EMBL" id="AMQM01001645">
    <property type="status" value="NOT_ANNOTATED_CDS"/>
    <property type="molecule type" value="Genomic_DNA"/>
</dbReference>
<dbReference type="AlphaFoldDB" id="T1EVC1"/>
<dbReference type="PANTHER" id="PTHR10725">
    <property type="entry name" value="THAP DOMAIN-CONTAINING PROTEIN 9"/>
    <property type="match status" value="1"/>
</dbReference>
<reference evidence="2" key="3">
    <citation type="submission" date="2015-06" db="UniProtKB">
        <authorList>
            <consortium name="EnsemblMetazoa"/>
        </authorList>
    </citation>
    <scope>IDENTIFICATION</scope>
</reference>
<dbReference type="InParanoid" id="T1EVC1"/>
<sequence length="119" mass="13689">MADFEKFLSLMRTLVYGSSSILINETAVLFAVNEVPSFKNSKNVFVVIRDKTNGKIWVLRSTLNFVSDEEVVRERGLYFQRKGPKKASADLARVATAREQDMEIYKKRKGHEQLDEQQS</sequence>
<dbReference type="KEGG" id="hro:HELRODRAFT_164373"/>
<dbReference type="PANTHER" id="PTHR10725:SF74">
    <property type="entry name" value="ERAP1-LIKE C-TERMINAL DOMAIN-CONTAINING PROTEIN"/>
    <property type="match status" value="1"/>
</dbReference>
<evidence type="ECO:0000313" key="2">
    <source>
        <dbReference type="EnsemblMetazoa" id="HelroP164373"/>
    </source>
</evidence>
<gene>
    <name evidence="2" type="primary">20200521</name>
    <name evidence="1" type="ORF">HELRODRAFT_164373</name>
</gene>
<dbReference type="HOGENOM" id="CLU_2226005_0_0_1"/>